<reference evidence="5" key="1">
    <citation type="journal article" date="2022" name="Environ. Microbiol.">
        <title>Geoalkalibacter halelectricus SAP #1 sp. nov. possessing extracellular electron transfer and mineral#reducing capabilities from a haloalkaline environment.</title>
        <authorList>
            <person name="Yadav S."/>
            <person name="Singh R."/>
            <person name="Sundharam S.S."/>
            <person name="Chaudhary S."/>
            <person name="Krishnamurthi S."/>
            <person name="Patil S.A."/>
        </authorList>
    </citation>
    <scope>NUCLEOTIDE SEQUENCE</scope>
    <source>
        <strain evidence="5">SAP-1</strain>
    </source>
</reference>
<sequence length="385" mass="41438">MGKTLKRLAPILLGILALVFLILYMGGVFRTGLIGPEDARSVEHPAVGDTEVRVPVRQVLLPQTHAAVGTVRARTTGQVAAQVMSRVKSVAVRSGEQVAAGQLLLELDDRELRARYQQAAEALSAARQQQVQAERQVEAAEAVYARARAQHERIRTFFAAQAATAQALEQAEAEWRQAQAAHAQAEASVAQARARIGQAERRLEEAEVGLGYARILSPLAGQVVERRVDPGDLAMPGKILLTLQGEALLRLEALVPEGLIERLTLGQEVAVEIAGRNLPGRVEEMVPAADPAARSFLVKVGLPPGVPSLYPGMFGRLEVPLDPRPAVLAPAEAVRRVGQLEMVRILDQERVRVLLVTTGARIGADVEILSGLRGEEILLIEGARP</sequence>
<evidence type="ECO:0000256" key="1">
    <source>
        <dbReference type="ARBA" id="ARBA00009477"/>
    </source>
</evidence>
<dbReference type="Gene3D" id="2.40.420.20">
    <property type="match status" value="1"/>
</dbReference>
<dbReference type="PANTHER" id="PTHR30469:SF38">
    <property type="entry name" value="HLYD FAMILY SECRETION PROTEIN"/>
    <property type="match status" value="1"/>
</dbReference>
<dbReference type="NCBIfam" id="TIGR01730">
    <property type="entry name" value="RND_mfp"/>
    <property type="match status" value="1"/>
</dbReference>
<feature type="domain" description="Multidrug resistance protein MdtA-like barrel-sandwich hybrid" evidence="3">
    <location>
        <begin position="78"/>
        <end position="238"/>
    </location>
</feature>
<dbReference type="PANTHER" id="PTHR30469">
    <property type="entry name" value="MULTIDRUG RESISTANCE PROTEIN MDTA"/>
    <property type="match status" value="1"/>
</dbReference>
<dbReference type="InterPro" id="IPR058792">
    <property type="entry name" value="Beta-barrel_RND_2"/>
</dbReference>
<evidence type="ECO:0000256" key="2">
    <source>
        <dbReference type="SAM" id="Coils"/>
    </source>
</evidence>
<dbReference type="SUPFAM" id="SSF56954">
    <property type="entry name" value="Outer membrane efflux proteins (OEP)"/>
    <property type="match status" value="1"/>
</dbReference>
<gene>
    <name evidence="5" type="ORF">L9S41_00905</name>
</gene>
<accession>A0ABY5ZM98</accession>
<evidence type="ECO:0000313" key="5">
    <source>
        <dbReference type="EMBL" id="UWZ79974.1"/>
    </source>
</evidence>
<proteinExistence type="inferred from homology"/>
<feature type="coiled-coil region" evidence="2">
    <location>
        <begin position="109"/>
        <end position="209"/>
    </location>
</feature>
<dbReference type="InterPro" id="IPR006143">
    <property type="entry name" value="RND_pump_MFP"/>
</dbReference>
<dbReference type="RefSeq" id="WP_260748327.1">
    <property type="nucleotide sequence ID" value="NZ_CP092109.1"/>
</dbReference>
<feature type="domain" description="CusB-like beta-barrel" evidence="4">
    <location>
        <begin position="251"/>
        <end position="318"/>
    </location>
</feature>
<protein>
    <submittedName>
        <fullName evidence="5">Efflux RND transporter periplasmic adaptor subunit</fullName>
    </submittedName>
</protein>
<dbReference type="Gene3D" id="2.40.50.100">
    <property type="match status" value="1"/>
</dbReference>
<dbReference type="EMBL" id="CP092109">
    <property type="protein sequence ID" value="UWZ79974.1"/>
    <property type="molecule type" value="Genomic_DNA"/>
</dbReference>
<dbReference type="Pfam" id="PF25954">
    <property type="entry name" value="Beta-barrel_RND_2"/>
    <property type="match status" value="1"/>
</dbReference>
<dbReference type="Gene3D" id="2.40.30.170">
    <property type="match status" value="1"/>
</dbReference>
<evidence type="ECO:0000259" key="4">
    <source>
        <dbReference type="Pfam" id="PF25954"/>
    </source>
</evidence>
<dbReference type="SUPFAM" id="SSF111369">
    <property type="entry name" value="HlyD-like secretion proteins"/>
    <property type="match status" value="1"/>
</dbReference>
<dbReference type="Proteomes" id="UP001060414">
    <property type="component" value="Chromosome"/>
</dbReference>
<evidence type="ECO:0000313" key="6">
    <source>
        <dbReference type="Proteomes" id="UP001060414"/>
    </source>
</evidence>
<keyword evidence="2" id="KW-0175">Coiled coil</keyword>
<organism evidence="5 6">
    <name type="scientific">Geoalkalibacter halelectricus</name>
    <dbReference type="NCBI Taxonomy" id="2847045"/>
    <lineage>
        <taxon>Bacteria</taxon>
        <taxon>Pseudomonadati</taxon>
        <taxon>Thermodesulfobacteriota</taxon>
        <taxon>Desulfuromonadia</taxon>
        <taxon>Desulfuromonadales</taxon>
        <taxon>Geoalkalibacteraceae</taxon>
        <taxon>Geoalkalibacter</taxon>
    </lineage>
</organism>
<keyword evidence="6" id="KW-1185">Reference proteome</keyword>
<name>A0ABY5ZM98_9BACT</name>
<dbReference type="Pfam" id="PF25917">
    <property type="entry name" value="BSH_RND"/>
    <property type="match status" value="1"/>
</dbReference>
<comment type="similarity">
    <text evidence="1">Belongs to the membrane fusion protein (MFP) (TC 8.A.1) family.</text>
</comment>
<dbReference type="InterPro" id="IPR058625">
    <property type="entry name" value="MdtA-like_BSH"/>
</dbReference>
<dbReference type="Gene3D" id="1.10.287.470">
    <property type="entry name" value="Helix hairpin bin"/>
    <property type="match status" value="1"/>
</dbReference>
<evidence type="ECO:0000259" key="3">
    <source>
        <dbReference type="Pfam" id="PF25917"/>
    </source>
</evidence>